<evidence type="ECO:0008006" key="4">
    <source>
        <dbReference type="Google" id="ProtNLM"/>
    </source>
</evidence>
<feature type="compositionally biased region" description="Polar residues" evidence="1">
    <location>
        <begin position="659"/>
        <end position="670"/>
    </location>
</feature>
<reference evidence="2 3" key="1">
    <citation type="submission" date="2020-08" db="EMBL/GenBank/DDBJ databases">
        <title>Sequencing the genomes of 1000 actinobacteria strains.</title>
        <authorList>
            <person name="Klenk H.-P."/>
        </authorList>
    </citation>
    <scope>NUCLEOTIDE SEQUENCE [LARGE SCALE GENOMIC DNA]</scope>
    <source>
        <strain evidence="2 3">DSM 45298</strain>
    </source>
</reference>
<dbReference type="EMBL" id="JACIFP010000001">
    <property type="protein sequence ID" value="MBB4134734.1"/>
    <property type="molecule type" value="Genomic_DNA"/>
</dbReference>
<comment type="caution">
    <text evidence="2">The sequence shown here is derived from an EMBL/GenBank/DDBJ whole genome shotgun (WGS) entry which is preliminary data.</text>
</comment>
<evidence type="ECO:0000313" key="3">
    <source>
        <dbReference type="Proteomes" id="UP000551501"/>
    </source>
</evidence>
<sequence length="784" mass="84525">MHAAGCRVFEKSNGTATAQAPGHSSADRSITLAPADTYAGIVIASHADPIENVLNALGLTFADLHDEPRGHGRRPEPTPPTPDQIERIRKRDEMKQVHEQERRRELDEATRIAAAAQLGDDATPEQVGALASVIATASDPVADTPPIADEPPADPEPPADDQRQKSVATRLVELALDDYQLGLSDDEEPFGTSKTTPHIAMMLRGGRTGLRAELARKFFALNGSAAPAQALADSLTVLEGMAALEDPTRLYLRVAETDDAVYIDCGDVDGTVIRIADGAWELIDHAPVTFTRTKLTAMYPRPERGGDLAELWDFIPIAEQDRPVLLAVLVQALTQVDVAHPVLAYLAEQGSAKSSTTRITVDLLDPSPVPLRQAPRDADSWVTAAAGSWVVALDNLSGLPAWLSDSLCRASTGDGNVKRALYSDSGLSVVKFRRCVIINGIDLGALRGDLGERLALVDLPRIPKNKRRNEKELNLAWSDARPRIHGALLDLAARVHQTLPTIDLDEAPRMADFARVLAAVDQVLCTEGLTRYSDRAERIAEDSLSADDFIGRIRSSHYEADGRTSAEVLADIRGTFGDEKPPRDWPKNSRAVTTLLRRHAPALRAIGWIIDDDGGRNHRKITEWTITPPPPESRGKSDPRAPQDPQTASDLRGHGENPAGQTRVSDNAVTRTDPHRGLRGSRGNPSPAPDPHQKISEPAGQARFAGHAGHAGHEYASAPTTTPGGLTPDSPGQTDRVARALANARQSVDCRHCGEPIPEYAPTDRAAGYHSDRAACIQAEKRTA</sequence>
<name>A0A840EWP4_9ACTN</name>
<accession>A0A840EWP4</accession>
<evidence type="ECO:0000256" key="1">
    <source>
        <dbReference type="SAM" id="MobiDB-lite"/>
    </source>
</evidence>
<feature type="region of interest" description="Disordered" evidence="1">
    <location>
        <begin position="65"/>
        <end position="84"/>
    </location>
</feature>
<organism evidence="2 3">
    <name type="scientific">Gordonia humi</name>
    <dbReference type="NCBI Taxonomy" id="686429"/>
    <lineage>
        <taxon>Bacteria</taxon>
        <taxon>Bacillati</taxon>
        <taxon>Actinomycetota</taxon>
        <taxon>Actinomycetes</taxon>
        <taxon>Mycobacteriales</taxon>
        <taxon>Gordoniaceae</taxon>
        <taxon>Gordonia</taxon>
    </lineage>
</organism>
<feature type="region of interest" description="Disordered" evidence="1">
    <location>
        <begin position="620"/>
        <end position="733"/>
    </location>
</feature>
<feature type="compositionally biased region" description="Basic and acidic residues" evidence="1">
    <location>
        <begin position="65"/>
        <end position="76"/>
    </location>
</feature>
<feature type="region of interest" description="Disordered" evidence="1">
    <location>
        <begin position="140"/>
        <end position="164"/>
    </location>
</feature>
<proteinExistence type="predicted"/>
<keyword evidence="3" id="KW-1185">Reference proteome</keyword>
<gene>
    <name evidence="2" type="ORF">BKA16_001286</name>
</gene>
<protein>
    <recommendedName>
        <fullName evidence="4">ATP-binding protein</fullName>
    </recommendedName>
</protein>
<feature type="compositionally biased region" description="Low complexity" evidence="1">
    <location>
        <begin position="699"/>
        <end position="718"/>
    </location>
</feature>
<dbReference type="Proteomes" id="UP000551501">
    <property type="component" value="Unassembled WGS sequence"/>
</dbReference>
<evidence type="ECO:0000313" key="2">
    <source>
        <dbReference type="EMBL" id="MBB4134734.1"/>
    </source>
</evidence>
<dbReference type="AlphaFoldDB" id="A0A840EWP4"/>